<evidence type="ECO:0000256" key="1">
    <source>
        <dbReference type="ARBA" id="ARBA00004442"/>
    </source>
</evidence>
<evidence type="ECO:0000313" key="9">
    <source>
        <dbReference type="Proteomes" id="UP000008718"/>
    </source>
</evidence>
<dbReference type="InterPro" id="IPR003423">
    <property type="entry name" value="OMP_efflux"/>
</dbReference>
<dbReference type="EMBL" id="CP002345">
    <property type="protein sequence ID" value="ADQ78334.1"/>
    <property type="molecule type" value="Genomic_DNA"/>
</dbReference>
<keyword evidence="9" id="KW-1185">Reference proteome</keyword>
<organism evidence="8 9">
    <name type="scientific">Paludibacter propionicigenes (strain DSM 17365 / JCM 13257 / WB4)</name>
    <dbReference type="NCBI Taxonomy" id="694427"/>
    <lineage>
        <taxon>Bacteria</taxon>
        <taxon>Pseudomonadati</taxon>
        <taxon>Bacteroidota</taxon>
        <taxon>Bacteroidia</taxon>
        <taxon>Bacteroidales</taxon>
        <taxon>Paludibacteraceae</taxon>
        <taxon>Paludibacter</taxon>
    </lineage>
</organism>
<dbReference type="GO" id="GO:0015562">
    <property type="term" value="F:efflux transmembrane transporter activity"/>
    <property type="evidence" value="ECO:0007669"/>
    <property type="project" value="InterPro"/>
</dbReference>
<keyword evidence="7" id="KW-0998">Cell outer membrane</keyword>
<keyword evidence="3" id="KW-0813">Transport</keyword>
<dbReference type="SUPFAM" id="SSF56954">
    <property type="entry name" value="Outer membrane efflux proteins (OEP)"/>
    <property type="match status" value="1"/>
</dbReference>
<comment type="subcellular location">
    <subcellularLocation>
        <location evidence="1">Cell outer membrane</location>
    </subcellularLocation>
</comment>
<evidence type="ECO:0000256" key="7">
    <source>
        <dbReference type="ARBA" id="ARBA00023237"/>
    </source>
</evidence>
<evidence type="ECO:0000256" key="3">
    <source>
        <dbReference type="ARBA" id="ARBA00022448"/>
    </source>
</evidence>
<evidence type="ECO:0000256" key="4">
    <source>
        <dbReference type="ARBA" id="ARBA00022452"/>
    </source>
</evidence>
<evidence type="ECO:0000256" key="6">
    <source>
        <dbReference type="ARBA" id="ARBA00023136"/>
    </source>
</evidence>
<dbReference type="HOGENOM" id="CLU_012817_11_1_10"/>
<evidence type="ECO:0000256" key="5">
    <source>
        <dbReference type="ARBA" id="ARBA00022692"/>
    </source>
</evidence>
<proteinExistence type="inferred from homology"/>
<dbReference type="GO" id="GO:0015288">
    <property type="term" value="F:porin activity"/>
    <property type="evidence" value="ECO:0007669"/>
    <property type="project" value="TreeGrafter"/>
</dbReference>
<dbReference type="GO" id="GO:0009279">
    <property type="term" value="C:cell outer membrane"/>
    <property type="evidence" value="ECO:0007669"/>
    <property type="project" value="UniProtKB-SubCell"/>
</dbReference>
<gene>
    <name evidence="8" type="ordered locus">Palpr_0172</name>
</gene>
<dbReference type="STRING" id="694427.Palpr_0172"/>
<protein>
    <submittedName>
        <fullName evidence="8">Outer membrane efflux protein</fullName>
    </submittedName>
</protein>
<keyword evidence="5" id="KW-0812">Transmembrane</keyword>
<dbReference type="AlphaFoldDB" id="E4T0H5"/>
<dbReference type="eggNOG" id="COG1538">
    <property type="taxonomic scope" value="Bacteria"/>
</dbReference>
<sequence length="516" mass="59583">MHKNSGLYLMGSLPSHHIHLDFKKSIQPYCKTFRIDCKFSLQLGTSPFLYTQLIISTNTLLAQFWKMETTITTEKYMKNWIVIVFWMFSMLLCAQEKTWTLDECMRYAVEHSTKRVKQEAQNEIYKQNRLEAVGGLLPNLNASADGNMSFGRVLDKDTYQYVNKSTLYNEYALSSTLLLFDGFAQLSKAKMEKLNKLKGIQQLQDIKDMVAYETMEIFFNVQYYQGTVKLAIQQLDQSTANLQQVKRMEELGIKAAPDVAELQAKEAEDRYLLTKQKNLLVQEIIRLKEKMNFPVTEDIKTAGYDILLPTDTLRENATDIYQKALSYSPKALASNKSVESTQMAVNVARGRFFPKLSLYGGVNSYFSRMMDGTPYTPFRDQLNTNESYYIGLSLSIPIFNGFSRSAEYKRSKQQLVIVRTEREETLRSLYSDIEQAVADVNGLADEYRQAGKRTESMKIAYQVNQRKYTEGLISVLDLNTSANRLLQAQVEELYTNLKYQMKYKLLNYYKGQAIYN</sequence>
<reference evidence="8 9" key="2">
    <citation type="journal article" date="2011" name="Stand. Genomic Sci.">
        <title>Complete genome sequence of Paludibacter propionicigenes type strain (WB4).</title>
        <authorList>
            <person name="Gronow S."/>
            <person name="Munk C."/>
            <person name="Lapidus A."/>
            <person name="Nolan M."/>
            <person name="Lucas S."/>
            <person name="Hammon N."/>
            <person name="Deshpande S."/>
            <person name="Cheng J.F."/>
            <person name="Tapia R."/>
            <person name="Han C."/>
            <person name="Goodwin L."/>
            <person name="Pitluck S."/>
            <person name="Liolios K."/>
            <person name="Ivanova N."/>
            <person name="Mavromatis K."/>
            <person name="Mikhailova N."/>
            <person name="Pati A."/>
            <person name="Chen A."/>
            <person name="Palaniappan K."/>
            <person name="Land M."/>
            <person name="Hauser L."/>
            <person name="Chang Y.J."/>
            <person name="Jeffries C.D."/>
            <person name="Brambilla E."/>
            <person name="Rohde M."/>
            <person name="Goker M."/>
            <person name="Detter J.C."/>
            <person name="Woyke T."/>
            <person name="Bristow J."/>
            <person name="Eisen J.A."/>
            <person name="Markowitz V."/>
            <person name="Hugenholtz P."/>
            <person name="Kyrpides N.C."/>
            <person name="Klenk H.P."/>
        </authorList>
    </citation>
    <scope>NUCLEOTIDE SEQUENCE [LARGE SCALE GENOMIC DNA]</scope>
    <source>
        <strain evidence="9">DSM 17365 / JCM 13257 / WB4</strain>
    </source>
</reference>
<reference key="1">
    <citation type="submission" date="2010-11" db="EMBL/GenBank/DDBJ databases">
        <title>The complete genome of Paludibacter propionicigenes DSM 17365.</title>
        <authorList>
            <consortium name="US DOE Joint Genome Institute (JGI-PGF)"/>
            <person name="Lucas S."/>
            <person name="Copeland A."/>
            <person name="Lapidus A."/>
            <person name="Bruce D."/>
            <person name="Goodwin L."/>
            <person name="Pitluck S."/>
            <person name="Kyrpides N."/>
            <person name="Mavromatis K."/>
            <person name="Ivanova N."/>
            <person name="Munk A.C."/>
            <person name="Brettin T."/>
            <person name="Detter J.C."/>
            <person name="Han C."/>
            <person name="Tapia R."/>
            <person name="Land M."/>
            <person name="Hauser L."/>
            <person name="Markowitz V."/>
            <person name="Cheng J.-F."/>
            <person name="Hugenholtz P."/>
            <person name="Woyke T."/>
            <person name="Wu D."/>
            <person name="Gronow S."/>
            <person name="Wellnitz S."/>
            <person name="Brambilla E."/>
            <person name="Klenk H.-P."/>
            <person name="Eisen J.A."/>
        </authorList>
    </citation>
    <scope>NUCLEOTIDE SEQUENCE</scope>
    <source>
        <strain>WB4</strain>
    </source>
</reference>
<dbReference type="PANTHER" id="PTHR30026">
    <property type="entry name" value="OUTER MEMBRANE PROTEIN TOLC"/>
    <property type="match status" value="1"/>
</dbReference>
<keyword evidence="6" id="KW-0472">Membrane</keyword>
<evidence type="ECO:0000313" key="8">
    <source>
        <dbReference type="EMBL" id="ADQ78334.1"/>
    </source>
</evidence>
<dbReference type="GO" id="GO:1990281">
    <property type="term" value="C:efflux pump complex"/>
    <property type="evidence" value="ECO:0007669"/>
    <property type="project" value="TreeGrafter"/>
</dbReference>
<keyword evidence="4" id="KW-1134">Transmembrane beta strand</keyword>
<comment type="similarity">
    <text evidence="2">Belongs to the outer membrane factor (OMF) (TC 1.B.17) family.</text>
</comment>
<dbReference type="PANTHER" id="PTHR30026:SF20">
    <property type="entry name" value="OUTER MEMBRANE PROTEIN TOLC"/>
    <property type="match status" value="1"/>
</dbReference>
<dbReference type="Gene3D" id="1.20.1600.10">
    <property type="entry name" value="Outer membrane efflux proteins (OEP)"/>
    <property type="match status" value="1"/>
</dbReference>
<dbReference type="Pfam" id="PF02321">
    <property type="entry name" value="OEP"/>
    <property type="match status" value="1"/>
</dbReference>
<dbReference type="InterPro" id="IPR051906">
    <property type="entry name" value="TolC-like"/>
</dbReference>
<accession>E4T0H5</accession>
<dbReference type="KEGG" id="ppn:Palpr_0172"/>
<dbReference type="Proteomes" id="UP000008718">
    <property type="component" value="Chromosome"/>
</dbReference>
<evidence type="ECO:0000256" key="2">
    <source>
        <dbReference type="ARBA" id="ARBA00007613"/>
    </source>
</evidence>
<name>E4T0H5_PALPW</name>